<evidence type="ECO:0000313" key="2">
    <source>
        <dbReference type="EMBL" id="QHS94648.1"/>
    </source>
</evidence>
<keyword evidence="1" id="KW-0812">Transmembrane</keyword>
<accession>A0A6C0BTA8</accession>
<name>A0A6C0BTA8_9ZZZZ</name>
<feature type="transmembrane region" description="Helical" evidence="1">
    <location>
        <begin position="5"/>
        <end position="23"/>
    </location>
</feature>
<dbReference type="EMBL" id="MN739228">
    <property type="protein sequence ID" value="QHS94648.1"/>
    <property type="molecule type" value="Genomic_DNA"/>
</dbReference>
<feature type="transmembrane region" description="Helical" evidence="1">
    <location>
        <begin position="120"/>
        <end position="139"/>
    </location>
</feature>
<organism evidence="2">
    <name type="scientific">viral metagenome</name>
    <dbReference type="NCBI Taxonomy" id="1070528"/>
    <lineage>
        <taxon>unclassified sequences</taxon>
        <taxon>metagenomes</taxon>
        <taxon>organismal metagenomes</taxon>
    </lineage>
</organism>
<keyword evidence="1" id="KW-1133">Transmembrane helix</keyword>
<dbReference type="AlphaFoldDB" id="A0A6C0BTA8"/>
<reference evidence="2" key="1">
    <citation type="journal article" date="2020" name="Nature">
        <title>Giant virus diversity and host interactions through global metagenomics.</title>
        <authorList>
            <person name="Schulz F."/>
            <person name="Roux S."/>
            <person name="Paez-Espino D."/>
            <person name="Jungbluth S."/>
            <person name="Walsh D.A."/>
            <person name="Denef V.J."/>
            <person name="McMahon K.D."/>
            <person name="Konstantinidis K.T."/>
            <person name="Eloe-Fadrosh E.A."/>
            <person name="Kyrpides N.C."/>
            <person name="Woyke T."/>
        </authorList>
    </citation>
    <scope>NUCLEOTIDE SEQUENCE</scope>
    <source>
        <strain evidence="2">GVMAG-M-3300018416-45</strain>
    </source>
</reference>
<protein>
    <submittedName>
        <fullName evidence="2">Uncharacterized protein</fullName>
    </submittedName>
</protein>
<feature type="transmembrane region" description="Helical" evidence="1">
    <location>
        <begin position="43"/>
        <end position="68"/>
    </location>
</feature>
<sequence length="156" mass="18055">MKTFIIYIASIMIVTAIFIYGLHLPSVIVGKTDLIHEWYYTNAMSSFISDLFIITAYIHIGLWVAGMFHTRYISGMVSDIMGLIFVTCVLDVFFMLVFYNGAKYNYISRSSFFVRWFGDVGSIVIFYDIVLVLLVYGTIRGLEYITKENYNSYKSR</sequence>
<feature type="transmembrane region" description="Helical" evidence="1">
    <location>
        <begin position="80"/>
        <end position="100"/>
    </location>
</feature>
<evidence type="ECO:0000256" key="1">
    <source>
        <dbReference type="SAM" id="Phobius"/>
    </source>
</evidence>
<proteinExistence type="predicted"/>
<keyword evidence="1" id="KW-0472">Membrane</keyword>